<accession>A0A0M3INA4</accession>
<organism evidence="1 2">
    <name type="scientific">Ascaris lumbricoides</name>
    <name type="common">Giant roundworm</name>
    <dbReference type="NCBI Taxonomy" id="6252"/>
    <lineage>
        <taxon>Eukaryota</taxon>
        <taxon>Metazoa</taxon>
        <taxon>Ecdysozoa</taxon>
        <taxon>Nematoda</taxon>
        <taxon>Chromadorea</taxon>
        <taxon>Rhabditida</taxon>
        <taxon>Spirurina</taxon>
        <taxon>Ascaridomorpha</taxon>
        <taxon>Ascaridoidea</taxon>
        <taxon>Ascarididae</taxon>
        <taxon>Ascaris</taxon>
    </lineage>
</organism>
<evidence type="ECO:0000313" key="1">
    <source>
        <dbReference type="Proteomes" id="UP000036681"/>
    </source>
</evidence>
<name>A0A0M3INA4_ASCLU</name>
<reference evidence="2" key="1">
    <citation type="submission" date="2017-02" db="UniProtKB">
        <authorList>
            <consortium name="WormBaseParasite"/>
        </authorList>
    </citation>
    <scope>IDENTIFICATION</scope>
</reference>
<dbReference type="AlphaFoldDB" id="A0A0M3INA4"/>
<dbReference type="Proteomes" id="UP000036681">
    <property type="component" value="Unplaced"/>
</dbReference>
<evidence type="ECO:0000313" key="2">
    <source>
        <dbReference type="WBParaSite" id="ALUE_0002023201-mRNA-1"/>
    </source>
</evidence>
<dbReference type="WBParaSite" id="ALUE_0002023201-mRNA-1">
    <property type="protein sequence ID" value="ALUE_0002023201-mRNA-1"/>
    <property type="gene ID" value="ALUE_0002023201"/>
</dbReference>
<proteinExistence type="predicted"/>
<sequence length="127" mass="14298">LVCGVPDPPSPYLFGASSAEDQRAQVENFWKLESIGVDERSKRQENDRALECFDETVDTKSVGHGSNNGLSFGRLGSLMKRLQGDPELLAIYNQNLHDQEHLGIIEKVSKRGRPDERWLGTFRISQL</sequence>
<keyword evidence="1" id="KW-1185">Reference proteome</keyword>
<protein>
    <submittedName>
        <fullName evidence="2">NAD_binding_1 domain-containing protein</fullName>
    </submittedName>
</protein>